<dbReference type="Gene3D" id="3.40.980.10">
    <property type="entry name" value="MoaB/Mog-like domain"/>
    <property type="match status" value="1"/>
</dbReference>
<sequence>MIIEVVVVSTSRHKRFGDVGSPQEATDLSGVAILDRLEACGRDFTYRLISDGVEAVRGAILESEADAVVLCGGTGLAPKDLTIEAAEPLFDKTIPGFGEVFRQKSLDEVGTRAILTRASAGVVRGVPVFCLPGSPAAARLGIDLILAEIDHILYHILE</sequence>
<name>A0ABT5X6K5_9EURY</name>
<dbReference type="RefSeq" id="WP_316966065.1">
    <property type="nucleotide sequence ID" value="NZ_JARFPK010000010.1"/>
</dbReference>
<dbReference type="PIRSF" id="PIRSF006443">
    <property type="entry name" value="MoaB"/>
    <property type="match status" value="1"/>
</dbReference>
<proteinExistence type="predicted"/>
<evidence type="ECO:0000313" key="3">
    <source>
        <dbReference type="Proteomes" id="UP001220010"/>
    </source>
</evidence>
<comment type="caution">
    <text evidence="2">The sequence shown here is derived from an EMBL/GenBank/DDBJ whole genome shotgun (WGS) entry which is preliminary data.</text>
</comment>
<organism evidence="2 3">
    <name type="scientific">Candidatus Methanocrinis natronophilus</name>
    <dbReference type="NCBI Taxonomy" id="3033396"/>
    <lineage>
        <taxon>Archaea</taxon>
        <taxon>Methanobacteriati</taxon>
        <taxon>Methanobacteriota</taxon>
        <taxon>Stenosarchaea group</taxon>
        <taxon>Methanomicrobia</taxon>
        <taxon>Methanotrichales</taxon>
        <taxon>Methanotrichaceae</taxon>
        <taxon>Methanocrinis</taxon>
    </lineage>
</organism>
<accession>A0ABT5X6K5</accession>
<protein>
    <submittedName>
        <fullName evidence="2">MogA/MoaB family molybdenum cofactor biosynthesis protein</fullName>
    </submittedName>
</protein>
<feature type="domain" description="MoaB/Mog" evidence="1">
    <location>
        <begin position="4"/>
        <end position="152"/>
    </location>
</feature>
<evidence type="ECO:0000313" key="2">
    <source>
        <dbReference type="EMBL" id="MDF0590317.1"/>
    </source>
</evidence>
<dbReference type="PANTHER" id="PTHR43232:SF2">
    <property type="entry name" value="MOLYBDENUM COFACTOR BIOSYNTHESIS PROTEIN B"/>
    <property type="match status" value="1"/>
</dbReference>
<dbReference type="InterPro" id="IPR036425">
    <property type="entry name" value="MoaB/Mog-like_dom_sf"/>
</dbReference>
<dbReference type="InterPro" id="IPR001453">
    <property type="entry name" value="MoaB/Mog_dom"/>
</dbReference>
<keyword evidence="3" id="KW-1185">Reference proteome</keyword>
<dbReference type="Proteomes" id="UP001220010">
    <property type="component" value="Unassembled WGS sequence"/>
</dbReference>
<dbReference type="SMART" id="SM00852">
    <property type="entry name" value="MoCF_biosynth"/>
    <property type="match status" value="1"/>
</dbReference>
<dbReference type="Pfam" id="PF00994">
    <property type="entry name" value="MoCF_biosynth"/>
    <property type="match status" value="1"/>
</dbReference>
<evidence type="ECO:0000259" key="1">
    <source>
        <dbReference type="SMART" id="SM00852"/>
    </source>
</evidence>
<dbReference type="NCBIfam" id="TIGR00177">
    <property type="entry name" value="molyb_syn"/>
    <property type="match status" value="1"/>
</dbReference>
<reference evidence="2 3" key="1">
    <citation type="submission" date="2023-03" db="EMBL/GenBank/DDBJ databases">
        <title>WGS of Methanotrichaceae archaeon Mx.</title>
        <authorList>
            <person name="Sorokin D.Y."/>
            <person name="Merkel A.Y."/>
        </authorList>
    </citation>
    <scope>NUCLEOTIDE SEQUENCE [LARGE SCALE GENOMIC DNA]</scope>
    <source>
        <strain evidence="2 3">Mx</strain>
    </source>
</reference>
<dbReference type="InterPro" id="IPR012245">
    <property type="entry name" value="MoaB"/>
</dbReference>
<dbReference type="PANTHER" id="PTHR43232">
    <property type="entry name" value="MOLYBDENUM COFACTOR BIOSYNTHESIS PROTEIN B"/>
    <property type="match status" value="1"/>
</dbReference>
<dbReference type="SUPFAM" id="SSF53218">
    <property type="entry name" value="Molybdenum cofactor biosynthesis proteins"/>
    <property type="match status" value="1"/>
</dbReference>
<dbReference type="EMBL" id="JARFPK010000010">
    <property type="protein sequence ID" value="MDF0590317.1"/>
    <property type="molecule type" value="Genomic_DNA"/>
</dbReference>
<gene>
    <name evidence="2" type="ORF">P0O15_03915</name>
</gene>
<dbReference type="CDD" id="cd00886">
    <property type="entry name" value="MogA_MoaB"/>
    <property type="match status" value="1"/>
</dbReference>